<dbReference type="KEGG" id="lal:AT746_01980"/>
<reference evidence="1 2" key="1">
    <citation type="submission" date="2015-12" db="EMBL/GenBank/DDBJ databases">
        <title>Complete genome of Lacimicrobium alkaliphilum KCTC 32984.</title>
        <authorList>
            <person name="Kim S.-G."/>
            <person name="Lee Y.-J."/>
        </authorList>
    </citation>
    <scope>NUCLEOTIDE SEQUENCE [LARGE SCALE GENOMIC DNA]</scope>
    <source>
        <strain evidence="1 2">YelD216</strain>
    </source>
</reference>
<sequence length="99" mass="11579">MEKDAYIQHCQQQILEVYQRTKAGKPDDAFKHRTEGCIHAAQLLGFISQQQAKDMIESAHQQVFGETVQHRQERKEKLNAIKKQSPEKYYEIPAVERKP</sequence>
<dbReference type="EMBL" id="CP013650">
    <property type="protein sequence ID" value="ALS97167.1"/>
    <property type="molecule type" value="Genomic_DNA"/>
</dbReference>
<name>A0A0U3ASW0_9ALTE</name>
<dbReference type="STRING" id="1526571.AT746_01980"/>
<dbReference type="OrthoDB" id="6888544at2"/>
<organism evidence="1 2">
    <name type="scientific">Lacimicrobium alkaliphilum</name>
    <dbReference type="NCBI Taxonomy" id="1526571"/>
    <lineage>
        <taxon>Bacteria</taxon>
        <taxon>Pseudomonadati</taxon>
        <taxon>Pseudomonadota</taxon>
        <taxon>Gammaproteobacteria</taxon>
        <taxon>Alteromonadales</taxon>
        <taxon>Alteromonadaceae</taxon>
        <taxon>Lacimicrobium</taxon>
    </lineage>
</organism>
<accession>A0A0U3ASW0</accession>
<dbReference type="RefSeq" id="WP_062475723.1">
    <property type="nucleotide sequence ID" value="NZ_CP013650.1"/>
</dbReference>
<evidence type="ECO:0000313" key="1">
    <source>
        <dbReference type="EMBL" id="ALS97167.1"/>
    </source>
</evidence>
<evidence type="ECO:0000313" key="2">
    <source>
        <dbReference type="Proteomes" id="UP000068447"/>
    </source>
</evidence>
<proteinExistence type="predicted"/>
<dbReference type="Proteomes" id="UP000068447">
    <property type="component" value="Chromosome"/>
</dbReference>
<gene>
    <name evidence="1" type="ORF">AT746_01980</name>
</gene>
<protein>
    <submittedName>
        <fullName evidence="1">Uncharacterized protein</fullName>
    </submittedName>
</protein>
<dbReference type="AlphaFoldDB" id="A0A0U3ASW0"/>
<keyword evidence="2" id="KW-1185">Reference proteome</keyword>